<feature type="region of interest" description="Disordered" evidence="1">
    <location>
        <begin position="51"/>
        <end position="116"/>
    </location>
</feature>
<evidence type="ECO:0000313" key="2">
    <source>
        <dbReference type="EMBL" id="OAL63682.1"/>
    </source>
</evidence>
<dbReference type="Proteomes" id="UP000243015">
    <property type="component" value="Unassembled WGS sequence"/>
</dbReference>
<sequence>MQESIDGKVVTGETELTATGIPDQQPSGCFASVSPAFSSLSSSILMLARDEGKKKAQAEKGLNNTTMSMTKQPPFPPDLATTRRRRRRRRSKEEAKKAKKPYRRDTTGRAYSYLSL</sequence>
<dbReference type="AlphaFoldDB" id="A0A178EUB1"/>
<organism evidence="2 3">
    <name type="scientific">Trichophyton rubrum</name>
    <name type="common">Athlete's foot fungus</name>
    <name type="synonym">Epidermophyton rubrum</name>
    <dbReference type="NCBI Taxonomy" id="5551"/>
    <lineage>
        <taxon>Eukaryota</taxon>
        <taxon>Fungi</taxon>
        <taxon>Dikarya</taxon>
        <taxon>Ascomycota</taxon>
        <taxon>Pezizomycotina</taxon>
        <taxon>Eurotiomycetes</taxon>
        <taxon>Eurotiomycetidae</taxon>
        <taxon>Onygenales</taxon>
        <taxon>Arthrodermataceae</taxon>
        <taxon>Trichophyton</taxon>
    </lineage>
</organism>
<gene>
    <name evidence="2" type="ORF">A7C99_6081</name>
</gene>
<feature type="compositionally biased region" description="Polar residues" evidence="1">
    <location>
        <begin position="62"/>
        <end position="71"/>
    </location>
</feature>
<evidence type="ECO:0000313" key="3">
    <source>
        <dbReference type="Proteomes" id="UP000243015"/>
    </source>
</evidence>
<protein>
    <submittedName>
        <fullName evidence="2">Uncharacterized protein</fullName>
    </submittedName>
</protein>
<accession>A0A178EUB1</accession>
<name>A0A178EUB1_TRIRU</name>
<dbReference type="EMBL" id="LHPM01000018">
    <property type="protein sequence ID" value="OAL63682.1"/>
    <property type="molecule type" value="Genomic_DNA"/>
</dbReference>
<comment type="caution">
    <text evidence="2">The sequence shown here is derived from an EMBL/GenBank/DDBJ whole genome shotgun (WGS) entry which is preliminary data.</text>
</comment>
<proteinExistence type="predicted"/>
<reference evidence="2 3" key="1">
    <citation type="submission" date="2016-05" db="EMBL/GenBank/DDBJ databases">
        <title>Genome sequencing of Trichophyton rubrum CMCC(F)T1i isolated from hair.</title>
        <authorList>
            <person name="Zhan P."/>
            <person name="Tao Y."/>
            <person name="Liu W."/>
        </authorList>
    </citation>
    <scope>NUCLEOTIDE SEQUENCE [LARGE SCALE GENOMIC DNA]</scope>
    <source>
        <strain evidence="3">CMCC(F)T1i</strain>
    </source>
</reference>
<evidence type="ECO:0000256" key="1">
    <source>
        <dbReference type="SAM" id="MobiDB-lite"/>
    </source>
</evidence>